<comment type="caution">
    <text evidence="2">The sequence shown here is derived from an EMBL/GenBank/DDBJ whole genome shotgun (WGS) entry which is preliminary data.</text>
</comment>
<gene>
    <name evidence="2" type="ORF">PCOR1329_LOCUS34998</name>
</gene>
<name>A0ABN9T303_9DINO</name>
<feature type="signal peptide" evidence="1">
    <location>
        <begin position="1"/>
        <end position="21"/>
    </location>
</feature>
<sequence length="140" mass="15802">MRTSLLAILLISCSWRRFKFGWRAIDGTHHSSDFLGLSPAIWWGFPPSHKWQARVDDCTIILPEELRASCGLRHGLDGIVPEGWIIEVPSGISRRRLLIYQFSLYYPHYAVPETTLASGIANAWSYEAAIAQIVSSSERS</sequence>
<dbReference type="EMBL" id="CAUYUJ010014282">
    <property type="protein sequence ID" value="CAK0839286.1"/>
    <property type="molecule type" value="Genomic_DNA"/>
</dbReference>
<organism evidence="2 3">
    <name type="scientific">Prorocentrum cordatum</name>
    <dbReference type="NCBI Taxonomy" id="2364126"/>
    <lineage>
        <taxon>Eukaryota</taxon>
        <taxon>Sar</taxon>
        <taxon>Alveolata</taxon>
        <taxon>Dinophyceae</taxon>
        <taxon>Prorocentrales</taxon>
        <taxon>Prorocentraceae</taxon>
        <taxon>Prorocentrum</taxon>
    </lineage>
</organism>
<evidence type="ECO:0000313" key="2">
    <source>
        <dbReference type="EMBL" id="CAK0839286.1"/>
    </source>
</evidence>
<evidence type="ECO:0000313" key="3">
    <source>
        <dbReference type="Proteomes" id="UP001189429"/>
    </source>
</evidence>
<proteinExistence type="predicted"/>
<dbReference type="Proteomes" id="UP001189429">
    <property type="component" value="Unassembled WGS sequence"/>
</dbReference>
<evidence type="ECO:0000256" key="1">
    <source>
        <dbReference type="SAM" id="SignalP"/>
    </source>
</evidence>
<evidence type="ECO:0008006" key="4">
    <source>
        <dbReference type="Google" id="ProtNLM"/>
    </source>
</evidence>
<keyword evidence="1" id="KW-0732">Signal</keyword>
<feature type="chain" id="PRO_5046768099" description="Beta-galactosidase" evidence="1">
    <location>
        <begin position="22"/>
        <end position="140"/>
    </location>
</feature>
<accession>A0ABN9T303</accession>
<protein>
    <recommendedName>
        <fullName evidence="4">Beta-galactosidase</fullName>
    </recommendedName>
</protein>
<keyword evidence="3" id="KW-1185">Reference proteome</keyword>
<reference evidence="2" key="1">
    <citation type="submission" date="2023-10" db="EMBL/GenBank/DDBJ databases">
        <authorList>
            <person name="Chen Y."/>
            <person name="Shah S."/>
            <person name="Dougan E. K."/>
            <person name="Thang M."/>
            <person name="Chan C."/>
        </authorList>
    </citation>
    <scope>NUCLEOTIDE SEQUENCE [LARGE SCALE GENOMIC DNA]</scope>
</reference>